<gene>
    <name evidence="3" type="ORF">PPROV_000934400</name>
</gene>
<feature type="compositionally biased region" description="Acidic residues" evidence="2">
    <location>
        <begin position="53"/>
        <end position="72"/>
    </location>
</feature>
<dbReference type="PROSITE" id="PS00018">
    <property type="entry name" value="EF_HAND_1"/>
    <property type="match status" value="1"/>
</dbReference>
<feature type="region of interest" description="Disordered" evidence="2">
    <location>
        <begin position="207"/>
        <end position="259"/>
    </location>
</feature>
<evidence type="ECO:0000313" key="4">
    <source>
        <dbReference type="Proteomes" id="UP000660262"/>
    </source>
</evidence>
<evidence type="ECO:0000313" key="3">
    <source>
        <dbReference type="EMBL" id="GHP10613.1"/>
    </source>
</evidence>
<dbReference type="EMBL" id="BNJQ01000030">
    <property type="protein sequence ID" value="GHP10613.1"/>
    <property type="molecule type" value="Genomic_DNA"/>
</dbReference>
<feature type="compositionally biased region" description="Polar residues" evidence="2">
    <location>
        <begin position="223"/>
        <end position="243"/>
    </location>
</feature>
<comment type="caution">
    <text evidence="3">The sequence shown here is derived from an EMBL/GenBank/DDBJ whole genome shotgun (WGS) entry which is preliminary data.</text>
</comment>
<keyword evidence="4" id="KW-1185">Reference proteome</keyword>
<feature type="coiled-coil region" evidence="1">
    <location>
        <begin position="143"/>
        <end position="177"/>
    </location>
</feature>
<evidence type="ECO:0000256" key="1">
    <source>
        <dbReference type="SAM" id="Coils"/>
    </source>
</evidence>
<accession>A0A830HV36</accession>
<organism evidence="3 4">
    <name type="scientific">Pycnococcus provasolii</name>
    <dbReference type="NCBI Taxonomy" id="41880"/>
    <lineage>
        <taxon>Eukaryota</taxon>
        <taxon>Viridiplantae</taxon>
        <taxon>Chlorophyta</taxon>
        <taxon>Pseudoscourfieldiophyceae</taxon>
        <taxon>Pseudoscourfieldiales</taxon>
        <taxon>Pycnococcaceae</taxon>
        <taxon>Pycnococcus</taxon>
    </lineage>
</organism>
<feature type="region of interest" description="Disordered" evidence="2">
    <location>
        <begin position="427"/>
        <end position="458"/>
    </location>
</feature>
<dbReference type="Proteomes" id="UP000660262">
    <property type="component" value="Unassembled WGS sequence"/>
</dbReference>
<reference evidence="3" key="1">
    <citation type="submission" date="2020-10" db="EMBL/GenBank/DDBJ databases">
        <title>Unveiling of a novel bifunctional photoreceptor, Dualchrome1, isolated from a cosmopolitan green alga.</title>
        <authorList>
            <person name="Suzuki S."/>
            <person name="Kawachi M."/>
        </authorList>
    </citation>
    <scope>NUCLEOTIDE SEQUENCE</scope>
    <source>
        <strain evidence="3">NIES 2893</strain>
    </source>
</reference>
<name>A0A830HV36_9CHLO</name>
<dbReference type="InterPro" id="IPR018247">
    <property type="entry name" value="EF_Hand_1_Ca_BS"/>
</dbReference>
<dbReference type="AlphaFoldDB" id="A0A830HV36"/>
<keyword evidence="1" id="KW-0175">Coiled coil</keyword>
<proteinExistence type="predicted"/>
<sequence>MARSMAAAESATNVAEICMDLHGCPDDVLQAVFDDDTDGDVGADDMCVMMMGGDDEDEEETEEEASSLEVSDETTTTTQKKAIEEPADEEFFSPCSTPEKLLAGMITDDNDDDDKQRAAEAQSRNSIDEISELSSRRLVSTRLAALARDVDVQENRLRDMDSRRRRIEERLAKLIKLSSSIKIKNLHTTPPQPEEEPKLATSLVAKRMDAEDEEDAAVETDNNKISGSKPPSSRTQLRRTTSCEPKPITKLPSNAPLNDSTHRLAAAQPAKVILNEPRTPAVMKTPRRPIVKEVPGMMSGIDEDGDINNLSRLTNSRRPSVKACPTTATKTPILFRPRGAITTQASSLAATASPDTAWLLPDPPLRSEQPSRIYFGRSPDLVTCSSTKSSDMEEATKEPYVFLEDVVDDDNDDLVFLPTPAEYQQRAARRTDTWDSANNDTRTHRRRSQPVEKGDDAKTCSLSAAQQELVRRARIAARQALSAVFLTSSDAAAAAATARAFTHLCVTR</sequence>
<evidence type="ECO:0000256" key="2">
    <source>
        <dbReference type="SAM" id="MobiDB-lite"/>
    </source>
</evidence>
<feature type="region of interest" description="Disordered" evidence="2">
    <location>
        <begin position="51"/>
        <end position="125"/>
    </location>
</feature>
<feature type="compositionally biased region" description="Basic and acidic residues" evidence="2">
    <location>
        <begin position="449"/>
        <end position="458"/>
    </location>
</feature>
<protein>
    <submittedName>
        <fullName evidence="3">Uncharacterized protein</fullName>
    </submittedName>
</protein>